<evidence type="ECO:0000313" key="3">
    <source>
        <dbReference type="Proteomes" id="UP001209540"/>
    </source>
</evidence>
<accession>A0AAD5KHP9</accession>
<reference evidence="2" key="2">
    <citation type="submission" date="2023-02" db="EMBL/GenBank/DDBJ databases">
        <authorList>
            <consortium name="DOE Joint Genome Institute"/>
            <person name="Mondo S.J."/>
            <person name="Chang Y."/>
            <person name="Wang Y."/>
            <person name="Ahrendt S."/>
            <person name="Andreopoulos W."/>
            <person name="Barry K."/>
            <person name="Beard J."/>
            <person name="Benny G.L."/>
            <person name="Blankenship S."/>
            <person name="Bonito G."/>
            <person name="Cuomo C."/>
            <person name="Desiro A."/>
            <person name="Gervers K.A."/>
            <person name="Hundley H."/>
            <person name="Kuo A."/>
            <person name="LaButti K."/>
            <person name="Lang B.F."/>
            <person name="Lipzen A."/>
            <person name="O'Donnell K."/>
            <person name="Pangilinan J."/>
            <person name="Reynolds N."/>
            <person name="Sandor L."/>
            <person name="Smith M.W."/>
            <person name="Tsang A."/>
            <person name="Grigoriev I.V."/>
            <person name="Stajich J.E."/>
            <person name="Spatafora J.W."/>
        </authorList>
    </citation>
    <scope>NUCLEOTIDE SEQUENCE</scope>
    <source>
        <strain evidence="2">RSA 2281</strain>
    </source>
</reference>
<gene>
    <name evidence="2" type="ORF">BDA99DRAFT_500190</name>
</gene>
<name>A0AAD5KHP9_9FUNG</name>
<comment type="caution">
    <text evidence="2">The sequence shown here is derived from an EMBL/GenBank/DDBJ whole genome shotgun (WGS) entry which is preliminary data.</text>
</comment>
<keyword evidence="3" id="KW-1185">Reference proteome</keyword>
<sequence>MFLFVLLIMHLLLLLLLYKLKTLNKKKGRVHDRMQLNKKANFLIRKVMHVLSVLATVFSFI</sequence>
<keyword evidence="1" id="KW-0812">Transmembrane</keyword>
<proteinExistence type="predicted"/>
<organism evidence="2 3">
    <name type="scientific">Phascolomyces articulosus</name>
    <dbReference type="NCBI Taxonomy" id="60185"/>
    <lineage>
        <taxon>Eukaryota</taxon>
        <taxon>Fungi</taxon>
        <taxon>Fungi incertae sedis</taxon>
        <taxon>Mucoromycota</taxon>
        <taxon>Mucoromycotina</taxon>
        <taxon>Mucoromycetes</taxon>
        <taxon>Mucorales</taxon>
        <taxon>Lichtheimiaceae</taxon>
        <taxon>Phascolomyces</taxon>
    </lineage>
</organism>
<feature type="transmembrane region" description="Helical" evidence="1">
    <location>
        <begin position="43"/>
        <end position="60"/>
    </location>
</feature>
<keyword evidence="1" id="KW-0472">Membrane</keyword>
<dbReference type="EMBL" id="JAIXMP010000006">
    <property type="protein sequence ID" value="KAI9271470.1"/>
    <property type="molecule type" value="Genomic_DNA"/>
</dbReference>
<reference evidence="2" key="1">
    <citation type="journal article" date="2022" name="IScience">
        <title>Evolution of zygomycete secretomes and the origins of terrestrial fungal ecologies.</title>
        <authorList>
            <person name="Chang Y."/>
            <person name="Wang Y."/>
            <person name="Mondo S."/>
            <person name="Ahrendt S."/>
            <person name="Andreopoulos W."/>
            <person name="Barry K."/>
            <person name="Beard J."/>
            <person name="Benny G.L."/>
            <person name="Blankenship S."/>
            <person name="Bonito G."/>
            <person name="Cuomo C."/>
            <person name="Desiro A."/>
            <person name="Gervers K.A."/>
            <person name="Hundley H."/>
            <person name="Kuo A."/>
            <person name="LaButti K."/>
            <person name="Lang B.F."/>
            <person name="Lipzen A."/>
            <person name="O'Donnell K."/>
            <person name="Pangilinan J."/>
            <person name="Reynolds N."/>
            <person name="Sandor L."/>
            <person name="Smith M.E."/>
            <person name="Tsang A."/>
            <person name="Grigoriev I.V."/>
            <person name="Stajich J.E."/>
            <person name="Spatafora J.W."/>
        </authorList>
    </citation>
    <scope>NUCLEOTIDE SEQUENCE</scope>
    <source>
        <strain evidence="2">RSA 2281</strain>
    </source>
</reference>
<feature type="non-terminal residue" evidence="2">
    <location>
        <position position="61"/>
    </location>
</feature>
<dbReference type="AlphaFoldDB" id="A0AAD5KHP9"/>
<protein>
    <submittedName>
        <fullName evidence="2">Uncharacterized protein</fullName>
    </submittedName>
</protein>
<dbReference type="Proteomes" id="UP001209540">
    <property type="component" value="Unassembled WGS sequence"/>
</dbReference>
<evidence type="ECO:0000313" key="2">
    <source>
        <dbReference type="EMBL" id="KAI9271470.1"/>
    </source>
</evidence>
<evidence type="ECO:0000256" key="1">
    <source>
        <dbReference type="SAM" id="Phobius"/>
    </source>
</evidence>
<keyword evidence="1" id="KW-1133">Transmembrane helix</keyword>